<feature type="transmembrane region" description="Helical" evidence="1">
    <location>
        <begin position="12"/>
        <end position="31"/>
    </location>
</feature>
<feature type="transmembrane region" description="Helical" evidence="1">
    <location>
        <begin position="124"/>
        <end position="142"/>
    </location>
</feature>
<keyword evidence="1" id="KW-0472">Membrane</keyword>
<dbReference type="RefSeq" id="WP_161072454.1">
    <property type="nucleotide sequence ID" value="NZ_WWCU01000011.1"/>
</dbReference>
<keyword evidence="1" id="KW-1133">Transmembrane helix</keyword>
<dbReference type="PANTHER" id="PTHR31061:SF24">
    <property type="entry name" value="LD22376P"/>
    <property type="match status" value="1"/>
</dbReference>
<proteinExistence type="predicted"/>
<feature type="transmembrane region" description="Helical" evidence="1">
    <location>
        <begin position="234"/>
        <end position="251"/>
    </location>
</feature>
<evidence type="ECO:0000313" key="3">
    <source>
        <dbReference type="EMBL" id="MYN08119.1"/>
    </source>
</evidence>
<keyword evidence="1" id="KW-0812">Transmembrane</keyword>
<sequence length="371" mass="40985">MSAAANRYLSLDVLRGLTVALMIIVNTPGDWNTVFAPLLHAQWHGFTPTDWVFPTFLFVVGNALSFALPKYAQMGNGAVLAKVGKRSAIIFLLGFLLFWFPFVAVDGAGNWGLIPLSGTRIPGVLQRIALCFGLATLILHFWKEKGALAYSVLALPGYWLVLALCGDYTLTGNAPARFDLWLLGERHLYHGEGLPFDPEGMLGTIPATVNVIAGYFAGRLILAKGASYETLARLMMAGVVCVGAALCWDLAFPINKKLWTSSYVLFTIGLDLLMLPLLIYVIEMRGRRGWTYFFEVFGKNTLFIYLLSELAVVVLVKTRAGKGNGYDWLYAHTFQSLAPPKVASLLFAVSFMLACWAVGYVMDRRRIYVKV</sequence>
<protein>
    <submittedName>
        <fullName evidence="3">DUF1624 domain-containing protein</fullName>
    </submittedName>
</protein>
<evidence type="ECO:0000259" key="2">
    <source>
        <dbReference type="Pfam" id="PF07786"/>
    </source>
</evidence>
<organism evidence="3 4">
    <name type="scientific">Pseudoduganella aquatica</name>
    <dbReference type="NCBI Taxonomy" id="2660641"/>
    <lineage>
        <taxon>Bacteria</taxon>
        <taxon>Pseudomonadati</taxon>
        <taxon>Pseudomonadota</taxon>
        <taxon>Betaproteobacteria</taxon>
        <taxon>Burkholderiales</taxon>
        <taxon>Oxalobacteraceae</taxon>
        <taxon>Telluria group</taxon>
        <taxon>Pseudoduganella</taxon>
    </lineage>
</organism>
<reference evidence="3 4" key="1">
    <citation type="submission" date="2019-12" db="EMBL/GenBank/DDBJ databases">
        <title>Novel species isolated from a subtropical stream in China.</title>
        <authorList>
            <person name="Lu H."/>
        </authorList>
    </citation>
    <scope>NUCLEOTIDE SEQUENCE [LARGE SCALE GENOMIC DNA]</scope>
    <source>
        <strain evidence="3 4">FT127W</strain>
    </source>
</reference>
<feature type="transmembrane region" description="Helical" evidence="1">
    <location>
        <begin position="302"/>
        <end position="320"/>
    </location>
</feature>
<feature type="transmembrane region" description="Helical" evidence="1">
    <location>
        <begin position="263"/>
        <end position="282"/>
    </location>
</feature>
<accession>A0A7X4HBZ1</accession>
<evidence type="ECO:0000256" key="1">
    <source>
        <dbReference type="SAM" id="Phobius"/>
    </source>
</evidence>
<dbReference type="Proteomes" id="UP000450676">
    <property type="component" value="Unassembled WGS sequence"/>
</dbReference>
<evidence type="ECO:0000313" key="4">
    <source>
        <dbReference type="Proteomes" id="UP000450676"/>
    </source>
</evidence>
<gene>
    <name evidence="3" type="ORF">GTP77_12330</name>
</gene>
<dbReference type="InterPro" id="IPR012429">
    <property type="entry name" value="HGSNAT_cat"/>
</dbReference>
<feature type="transmembrane region" description="Helical" evidence="1">
    <location>
        <begin position="342"/>
        <end position="362"/>
    </location>
</feature>
<name>A0A7X4HBZ1_9BURK</name>
<dbReference type="EMBL" id="WWCU01000011">
    <property type="protein sequence ID" value="MYN08119.1"/>
    <property type="molecule type" value="Genomic_DNA"/>
</dbReference>
<dbReference type="PANTHER" id="PTHR31061">
    <property type="entry name" value="LD22376P"/>
    <property type="match status" value="1"/>
</dbReference>
<keyword evidence="4" id="KW-1185">Reference proteome</keyword>
<feature type="transmembrane region" description="Helical" evidence="1">
    <location>
        <begin position="149"/>
        <end position="170"/>
    </location>
</feature>
<feature type="transmembrane region" description="Helical" evidence="1">
    <location>
        <begin position="88"/>
        <end position="104"/>
    </location>
</feature>
<feature type="transmembrane region" description="Helical" evidence="1">
    <location>
        <begin position="201"/>
        <end position="222"/>
    </location>
</feature>
<feature type="transmembrane region" description="Helical" evidence="1">
    <location>
        <begin position="51"/>
        <end position="68"/>
    </location>
</feature>
<dbReference type="Pfam" id="PF07786">
    <property type="entry name" value="HGSNAT_cat"/>
    <property type="match status" value="1"/>
</dbReference>
<dbReference type="AlphaFoldDB" id="A0A7X4HBZ1"/>
<comment type="caution">
    <text evidence="3">The sequence shown here is derived from an EMBL/GenBank/DDBJ whole genome shotgun (WGS) entry which is preliminary data.</text>
</comment>
<feature type="domain" description="Heparan-alpha-glucosaminide N-acetyltransferase catalytic" evidence="2">
    <location>
        <begin position="7"/>
        <end position="156"/>
    </location>
</feature>